<dbReference type="Pfam" id="PF00842">
    <property type="entry name" value="Ala_racemase_C"/>
    <property type="match status" value="1"/>
</dbReference>
<keyword evidence="2" id="KW-0663">Pyridoxal phosphate</keyword>
<evidence type="ECO:0000256" key="2">
    <source>
        <dbReference type="ARBA" id="ARBA00022898"/>
    </source>
</evidence>
<dbReference type="CDD" id="cd00430">
    <property type="entry name" value="PLPDE_III_AR"/>
    <property type="match status" value="1"/>
</dbReference>
<dbReference type="SUPFAM" id="SSF51419">
    <property type="entry name" value="PLP-binding barrel"/>
    <property type="match status" value="1"/>
</dbReference>
<evidence type="ECO:0000256" key="1">
    <source>
        <dbReference type="ARBA" id="ARBA00001933"/>
    </source>
</evidence>
<dbReference type="GO" id="GO:0030170">
    <property type="term" value="F:pyridoxal phosphate binding"/>
    <property type="evidence" value="ECO:0007669"/>
    <property type="project" value="TreeGrafter"/>
</dbReference>
<accession>A0A0F9BP62</accession>
<dbReference type="FunFam" id="3.20.20.10:FF:000002">
    <property type="entry name" value="Alanine racemase"/>
    <property type="match status" value="1"/>
</dbReference>
<proteinExistence type="inferred from homology"/>
<dbReference type="PRINTS" id="PR00992">
    <property type="entry name" value="ALARACEMASE"/>
</dbReference>
<dbReference type="AlphaFoldDB" id="A0A0F9BP62"/>
<dbReference type="EMBL" id="LAZR01036891">
    <property type="protein sequence ID" value="KKL23664.1"/>
    <property type="molecule type" value="Genomic_DNA"/>
</dbReference>
<feature type="domain" description="Alanine racemase C-terminal" evidence="4">
    <location>
        <begin position="279"/>
        <end position="407"/>
    </location>
</feature>
<dbReference type="InterPro" id="IPR001608">
    <property type="entry name" value="Ala_racemase_N"/>
</dbReference>
<dbReference type="SUPFAM" id="SSF50621">
    <property type="entry name" value="Alanine racemase C-terminal domain-like"/>
    <property type="match status" value="1"/>
</dbReference>
<evidence type="ECO:0000259" key="4">
    <source>
        <dbReference type="SMART" id="SM01005"/>
    </source>
</evidence>
<dbReference type="GO" id="GO:0030632">
    <property type="term" value="P:D-alanine biosynthetic process"/>
    <property type="evidence" value="ECO:0007669"/>
    <property type="project" value="TreeGrafter"/>
</dbReference>
<protein>
    <recommendedName>
        <fullName evidence="4">Alanine racemase C-terminal domain-containing protein</fullName>
    </recommendedName>
</protein>
<dbReference type="InterPro" id="IPR009006">
    <property type="entry name" value="Ala_racemase/Decarboxylase_C"/>
</dbReference>
<dbReference type="PANTHER" id="PTHR30511:SF0">
    <property type="entry name" value="ALANINE RACEMASE, CATABOLIC-RELATED"/>
    <property type="match status" value="1"/>
</dbReference>
<dbReference type="NCBIfam" id="TIGR00492">
    <property type="entry name" value="alr"/>
    <property type="match status" value="1"/>
</dbReference>
<dbReference type="Pfam" id="PF01168">
    <property type="entry name" value="Ala_racemase_N"/>
    <property type="match status" value="1"/>
</dbReference>
<dbReference type="InterPro" id="IPR029066">
    <property type="entry name" value="PLP-binding_barrel"/>
</dbReference>
<dbReference type="Gene3D" id="3.20.20.10">
    <property type="entry name" value="Alanine racemase"/>
    <property type="match status" value="1"/>
</dbReference>
<gene>
    <name evidence="5" type="ORF">LCGC14_2423120</name>
</gene>
<dbReference type="InterPro" id="IPR020622">
    <property type="entry name" value="Ala_racemase_pyridoxalP-BS"/>
</dbReference>
<sequence>MRITTEDLANGKALLHRERNTQTHEALHDLEDWSASWAGELIAAAERLAVARNDARLIRDRLAPGVKLCPVVKANAYGHGLEQVLPVMDESADMLGVAICSEAAELRLLGWQRPVLMFTTAAASDARSLAELIEWDVTITLTTPEEMALLAEAAKAAYRQAEVHIKIDTGMSRGGIAPERAPGLVAAAREAEFLRLSGLYTHFASAEDADKGATLAQLDRFNSAVAHCGGRSGLLLHAANSAATIDLPQTHLDMVRPGMALYGYQPSTTLHNVLELRPSLRLTAPIVLIKDVPAGAFTGYGRTYRFDNPAKLALVPVGYADGYFRAFSNVASMRLNGVDCPVRGRVSMDQTVIEITEVPDAEVGQHVEIISPDGDAPHSVDNLARLADTIGYEIITRLGDRITRVIAR</sequence>
<comment type="caution">
    <text evidence="5">The sequence shown here is derived from an EMBL/GenBank/DDBJ whole genome shotgun (WGS) entry which is preliminary data.</text>
</comment>
<dbReference type="GO" id="GO:0005829">
    <property type="term" value="C:cytosol"/>
    <property type="evidence" value="ECO:0007669"/>
    <property type="project" value="TreeGrafter"/>
</dbReference>
<keyword evidence="3" id="KW-0413">Isomerase</keyword>
<dbReference type="PROSITE" id="PS00395">
    <property type="entry name" value="ALANINE_RACEMASE"/>
    <property type="match status" value="1"/>
</dbReference>
<dbReference type="Gene3D" id="2.40.37.10">
    <property type="entry name" value="Lyase, Ornithine Decarboxylase, Chain A, domain 1"/>
    <property type="match status" value="1"/>
</dbReference>
<comment type="cofactor">
    <cofactor evidence="1">
        <name>pyridoxal 5'-phosphate</name>
        <dbReference type="ChEBI" id="CHEBI:597326"/>
    </cofactor>
</comment>
<name>A0A0F9BP62_9ZZZZ</name>
<dbReference type="HAMAP" id="MF_01201">
    <property type="entry name" value="Ala_racemase"/>
    <property type="match status" value="1"/>
</dbReference>
<dbReference type="SMART" id="SM01005">
    <property type="entry name" value="Ala_racemase_C"/>
    <property type="match status" value="1"/>
</dbReference>
<dbReference type="InterPro" id="IPR000821">
    <property type="entry name" value="Ala_racemase"/>
</dbReference>
<reference evidence="5" key="1">
    <citation type="journal article" date="2015" name="Nature">
        <title>Complex archaea that bridge the gap between prokaryotes and eukaryotes.</title>
        <authorList>
            <person name="Spang A."/>
            <person name="Saw J.H."/>
            <person name="Jorgensen S.L."/>
            <person name="Zaremba-Niedzwiedzka K."/>
            <person name="Martijn J."/>
            <person name="Lind A.E."/>
            <person name="van Eijk R."/>
            <person name="Schleper C."/>
            <person name="Guy L."/>
            <person name="Ettema T.J."/>
        </authorList>
    </citation>
    <scope>NUCLEOTIDE SEQUENCE</scope>
</reference>
<organism evidence="5">
    <name type="scientific">marine sediment metagenome</name>
    <dbReference type="NCBI Taxonomy" id="412755"/>
    <lineage>
        <taxon>unclassified sequences</taxon>
        <taxon>metagenomes</taxon>
        <taxon>ecological metagenomes</taxon>
    </lineage>
</organism>
<dbReference type="PANTHER" id="PTHR30511">
    <property type="entry name" value="ALANINE RACEMASE"/>
    <property type="match status" value="1"/>
</dbReference>
<evidence type="ECO:0000313" key="5">
    <source>
        <dbReference type="EMBL" id="KKL23664.1"/>
    </source>
</evidence>
<evidence type="ECO:0000256" key="3">
    <source>
        <dbReference type="ARBA" id="ARBA00023235"/>
    </source>
</evidence>
<dbReference type="InterPro" id="IPR011079">
    <property type="entry name" value="Ala_racemase_C"/>
</dbReference>
<dbReference type="GO" id="GO:0008784">
    <property type="term" value="F:alanine racemase activity"/>
    <property type="evidence" value="ECO:0007669"/>
    <property type="project" value="InterPro"/>
</dbReference>